<dbReference type="PANTHER" id="PTHR43725">
    <property type="entry name" value="UDP-GLUCOSE 4-EPIMERASE"/>
    <property type="match status" value="1"/>
</dbReference>
<protein>
    <recommendedName>
        <fullName evidence="3">UDP-glucose 4-epimerase</fullName>
    </recommendedName>
    <alternativeName>
        <fullName evidence="5">Galactowaldenase</fullName>
    </alternativeName>
    <alternativeName>
        <fullName evidence="4">UDP-galactose 4-epimerase</fullName>
    </alternativeName>
</protein>
<evidence type="ECO:0000259" key="6">
    <source>
        <dbReference type="Pfam" id="PF01370"/>
    </source>
</evidence>
<gene>
    <name evidence="7" type="ORF">SAMN05216377_12010</name>
</gene>
<comment type="pathway">
    <text evidence="1">Carbohydrate metabolism; galactose metabolism.</text>
</comment>
<name>A0A1G8ADA1_PSEOR</name>
<sequence>MKVMVTGATGFVGYAVAASLAVGGHEVSALTRSERTLPPGVKPVSADLLDARSVAQAFRAERPGVVCHLAALARVRDSRVDPLGYWRTNVDGTLALLEALAARESPGRLVAASTCALYGEDVPQPITEAQVPQPANPYGSTKLAADRAIADVAATGAIGAISLRAFNIAGGVGTHADPDTSRLIPKIVAVARGEAPELTVNGDGSVVRDYLHVLDMADAFVRALDACEPGTWKAYNVGSGNRSTIADVIAAAEEVIGRPLPVKHNPPADEPKVLLADPSLAEKELGWRPQRSDLRQIVRDAYNAVTSRDSASE</sequence>
<evidence type="ECO:0000256" key="1">
    <source>
        <dbReference type="ARBA" id="ARBA00004947"/>
    </source>
</evidence>
<keyword evidence="8" id="KW-1185">Reference proteome</keyword>
<dbReference type="PANTHER" id="PTHR43725:SF53">
    <property type="entry name" value="UDP-ARABINOSE 4-EPIMERASE 1"/>
    <property type="match status" value="1"/>
</dbReference>
<evidence type="ECO:0000256" key="4">
    <source>
        <dbReference type="ARBA" id="ARBA00031367"/>
    </source>
</evidence>
<evidence type="ECO:0000313" key="8">
    <source>
        <dbReference type="Proteomes" id="UP000198967"/>
    </source>
</evidence>
<dbReference type="STRING" id="366584.SAMN05216377_12010"/>
<dbReference type="OrthoDB" id="9779041at2"/>
<dbReference type="Proteomes" id="UP000198967">
    <property type="component" value="Unassembled WGS sequence"/>
</dbReference>
<dbReference type="Pfam" id="PF01370">
    <property type="entry name" value="Epimerase"/>
    <property type="match status" value="1"/>
</dbReference>
<feature type="domain" description="NAD-dependent epimerase/dehydratase" evidence="6">
    <location>
        <begin position="3"/>
        <end position="238"/>
    </location>
</feature>
<reference evidence="7 8" key="1">
    <citation type="submission" date="2016-10" db="EMBL/GenBank/DDBJ databases">
        <authorList>
            <person name="de Groot N.N."/>
        </authorList>
    </citation>
    <scope>NUCLEOTIDE SEQUENCE [LARGE SCALE GENOMIC DNA]</scope>
    <source>
        <strain evidence="7 8">CGMCC 4.3143</strain>
    </source>
</reference>
<evidence type="ECO:0000256" key="3">
    <source>
        <dbReference type="ARBA" id="ARBA00018569"/>
    </source>
</evidence>
<dbReference type="RefSeq" id="WP_093089179.1">
    <property type="nucleotide sequence ID" value="NZ_FNBE01000020.1"/>
</dbReference>
<dbReference type="SUPFAM" id="SSF51735">
    <property type="entry name" value="NAD(P)-binding Rossmann-fold domains"/>
    <property type="match status" value="1"/>
</dbReference>
<dbReference type="InterPro" id="IPR001509">
    <property type="entry name" value="Epimerase_deHydtase"/>
</dbReference>
<dbReference type="InterPro" id="IPR036291">
    <property type="entry name" value="NAD(P)-bd_dom_sf"/>
</dbReference>
<accession>A0A1G8ADA1</accession>
<evidence type="ECO:0000313" key="7">
    <source>
        <dbReference type="EMBL" id="SDH18944.1"/>
    </source>
</evidence>
<comment type="similarity">
    <text evidence="2">Belongs to the NAD(P)-dependent epimerase/dehydratase family.</text>
</comment>
<dbReference type="Gene3D" id="3.90.25.10">
    <property type="entry name" value="UDP-galactose 4-epimerase, domain 1"/>
    <property type="match status" value="1"/>
</dbReference>
<evidence type="ECO:0000256" key="5">
    <source>
        <dbReference type="ARBA" id="ARBA00033067"/>
    </source>
</evidence>
<dbReference type="EMBL" id="FNBE01000020">
    <property type="protein sequence ID" value="SDH18944.1"/>
    <property type="molecule type" value="Genomic_DNA"/>
</dbReference>
<evidence type="ECO:0000256" key="2">
    <source>
        <dbReference type="ARBA" id="ARBA00007637"/>
    </source>
</evidence>
<dbReference type="AlphaFoldDB" id="A0A1G8ADA1"/>
<dbReference type="Gene3D" id="3.40.50.720">
    <property type="entry name" value="NAD(P)-binding Rossmann-like Domain"/>
    <property type="match status" value="1"/>
</dbReference>
<proteinExistence type="inferred from homology"/>
<organism evidence="7 8">
    <name type="scientific">Pseudonocardia oroxyli</name>
    <dbReference type="NCBI Taxonomy" id="366584"/>
    <lineage>
        <taxon>Bacteria</taxon>
        <taxon>Bacillati</taxon>
        <taxon>Actinomycetota</taxon>
        <taxon>Actinomycetes</taxon>
        <taxon>Pseudonocardiales</taxon>
        <taxon>Pseudonocardiaceae</taxon>
        <taxon>Pseudonocardia</taxon>
    </lineage>
</organism>